<evidence type="ECO:0000313" key="11">
    <source>
        <dbReference type="EMBL" id="WEK17608.1"/>
    </source>
</evidence>
<dbReference type="Gene3D" id="3.30.565.10">
    <property type="entry name" value="Histidine kinase-like ATPase, C-terminal domain"/>
    <property type="match status" value="1"/>
</dbReference>
<keyword evidence="4" id="KW-0808">Transferase</keyword>
<feature type="domain" description="CHASE" evidence="10">
    <location>
        <begin position="111"/>
        <end position="198"/>
    </location>
</feature>
<feature type="transmembrane region" description="Helical" evidence="6">
    <location>
        <begin position="20"/>
        <end position="37"/>
    </location>
</feature>
<dbReference type="PRINTS" id="PR00344">
    <property type="entry name" value="BCTRLSENSOR"/>
</dbReference>
<dbReference type="GO" id="GO:0004673">
    <property type="term" value="F:protein histidine kinase activity"/>
    <property type="evidence" value="ECO:0007669"/>
    <property type="project" value="UniProtKB-EC"/>
</dbReference>
<keyword evidence="6" id="KW-0812">Transmembrane</keyword>
<evidence type="ECO:0000256" key="6">
    <source>
        <dbReference type="SAM" id="Phobius"/>
    </source>
</evidence>
<proteinExistence type="predicted"/>
<evidence type="ECO:0000256" key="4">
    <source>
        <dbReference type="ARBA" id="ARBA00022679"/>
    </source>
</evidence>
<dbReference type="PANTHER" id="PTHR43304:SF1">
    <property type="entry name" value="PAC DOMAIN-CONTAINING PROTEIN"/>
    <property type="match status" value="1"/>
</dbReference>
<dbReference type="Pfam" id="PF03924">
    <property type="entry name" value="CHASE"/>
    <property type="match status" value="1"/>
</dbReference>
<dbReference type="EMBL" id="CP119313">
    <property type="protein sequence ID" value="WEK17608.1"/>
    <property type="molecule type" value="Genomic_DNA"/>
</dbReference>
<dbReference type="SMART" id="SM01079">
    <property type="entry name" value="CHASE"/>
    <property type="match status" value="1"/>
</dbReference>
<feature type="domain" description="Histidine kinase" evidence="7">
    <location>
        <begin position="448"/>
        <end position="659"/>
    </location>
</feature>
<feature type="domain" description="PAS" evidence="8">
    <location>
        <begin position="303"/>
        <end position="362"/>
    </location>
</feature>
<evidence type="ECO:0000259" key="10">
    <source>
        <dbReference type="PROSITE" id="PS50839"/>
    </source>
</evidence>
<evidence type="ECO:0000256" key="1">
    <source>
        <dbReference type="ARBA" id="ARBA00000085"/>
    </source>
</evidence>
<feature type="transmembrane region" description="Helical" evidence="6">
    <location>
        <begin position="261"/>
        <end position="283"/>
    </location>
</feature>
<accession>A0AAJ5W5Q2</accession>
<dbReference type="InterPro" id="IPR005467">
    <property type="entry name" value="His_kinase_dom"/>
</dbReference>
<dbReference type="InterPro" id="IPR013655">
    <property type="entry name" value="PAS_fold_3"/>
</dbReference>
<dbReference type="SUPFAM" id="SSF55785">
    <property type="entry name" value="PYP-like sensor domain (PAS domain)"/>
    <property type="match status" value="1"/>
</dbReference>
<feature type="domain" description="PAC" evidence="9">
    <location>
        <begin position="374"/>
        <end position="430"/>
    </location>
</feature>
<dbReference type="PANTHER" id="PTHR43304">
    <property type="entry name" value="PHYTOCHROME-LIKE PROTEIN CPH1"/>
    <property type="match status" value="1"/>
</dbReference>
<dbReference type="Pfam" id="PF08447">
    <property type="entry name" value="PAS_3"/>
    <property type="match status" value="1"/>
</dbReference>
<dbReference type="SMART" id="SM00091">
    <property type="entry name" value="PAS"/>
    <property type="match status" value="1"/>
</dbReference>
<dbReference type="PROSITE" id="PS50839">
    <property type="entry name" value="CHASE"/>
    <property type="match status" value="1"/>
</dbReference>
<evidence type="ECO:0000313" key="12">
    <source>
        <dbReference type="Proteomes" id="UP001214530"/>
    </source>
</evidence>
<dbReference type="PROSITE" id="PS50112">
    <property type="entry name" value="PAS"/>
    <property type="match status" value="1"/>
</dbReference>
<dbReference type="CDD" id="cd00130">
    <property type="entry name" value="PAS"/>
    <property type="match status" value="1"/>
</dbReference>
<dbReference type="InterPro" id="IPR006189">
    <property type="entry name" value="CHASE_dom"/>
</dbReference>
<dbReference type="SMART" id="SM00387">
    <property type="entry name" value="HATPase_c"/>
    <property type="match status" value="1"/>
</dbReference>
<dbReference type="NCBIfam" id="TIGR00229">
    <property type="entry name" value="sensory_box"/>
    <property type="match status" value="1"/>
</dbReference>
<protein>
    <recommendedName>
        <fullName evidence="2">histidine kinase</fullName>
        <ecNumber evidence="2">2.7.13.3</ecNumber>
    </recommendedName>
</protein>
<keyword evidence="3" id="KW-0597">Phosphoprotein</keyword>
<dbReference type="InterPro" id="IPR003594">
    <property type="entry name" value="HATPase_dom"/>
</dbReference>
<evidence type="ECO:0000256" key="2">
    <source>
        <dbReference type="ARBA" id="ARBA00012438"/>
    </source>
</evidence>
<dbReference type="Proteomes" id="UP001214530">
    <property type="component" value="Chromosome"/>
</dbReference>
<sequence>MNAERKLSTLLSRLLSKPKVAGILVFLFLLLLIGFITNQKYLIIKESQRQEMLSTLNIIKQNIDQSLKNSYTAALTLALTLNDEGKPVNFEKVGEQLINSNSMLKAVQLVPDGIIKYTYPLKGNERVLGLNLFKEPNLVAMGAFKTINYQKMYFSGPIKLRQGGEGIVGRLSLFNNNKFWGFSAVVINLTDFLKQAGVYNNENKKFYFQFSKVNPATGKENFFLHPKMDFAGRTYESIYFPDGDWKLYLIVSDKYSLLFQLIYPLVLGLALAVVCGLLTMKLFKKPEKLRRLVDRQAGKLIETQVKFKTIFDKAPIGIAEVDTQNGSFIQVNDKFRKILGYSDEEFYETDFHSITFPEDLEEGLLKMQKLKAGEIEEFTILKRYKHKEGHLLWANLIVKSLWNDGELSSSHICIIEDITEYKQAEKALSDSFNLVNEQNKRLLNFSYIVSHNLRSHTSNIEAISHLIDIASSEEERKELVQLLKRASGSLNETLMNLNKVVNIQTSINVNVEPLNLKHYLSRTIDTLNEEIVAKGASIKENENCELVVNYNPAYLESILLNFIFNAIRYSHPDRKPLIEINCFKEDDYQVLQISDNGIGIDLEKYGAELFGMYKTFNGNPDSKGIGLFISKNQIDAMGGKVTVSSVINEGTTFNIYFKN</sequence>
<keyword evidence="6" id="KW-1133">Transmembrane helix</keyword>
<organism evidence="11 12">
    <name type="scientific">Candidatus Pedobacter colombiensis</name>
    <dbReference type="NCBI Taxonomy" id="3121371"/>
    <lineage>
        <taxon>Bacteria</taxon>
        <taxon>Pseudomonadati</taxon>
        <taxon>Bacteroidota</taxon>
        <taxon>Sphingobacteriia</taxon>
        <taxon>Sphingobacteriales</taxon>
        <taxon>Sphingobacteriaceae</taxon>
        <taxon>Pedobacter</taxon>
    </lineage>
</organism>
<dbReference type="InterPro" id="IPR036890">
    <property type="entry name" value="HATPase_C_sf"/>
</dbReference>
<keyword evidence="5" id="KW-0418">Kinase</keyword>
<dbReference type="SUPFAM" id="SSF55874">
    <property type="entry name" value="ATPase domain of HSP90 chaperone/DNA topoisomerase II/histidine kinase"/>
    <property type="match status" value="1"/>
</dbReference>
<dbReference type="InterPro" id="IPR004358">
    <property type="entry name" value="Sig_transdc_His_kin-like_C"/>
</dbReference>
<dbReference type="Gene3D" id="3.30.450.20">
    <property type="entry name" value="PAS domain"/>
    <property type="match status" value="1"/>
</dbReference>
<evidence type="ECO:0000256" key="5">
    <source>
        <dbReference type="ARBA" id="ARBA00022777"/>
    </source>
</evidence>
<evidence type="ECO:0000259" key="8">
    <source>
        <dbReference type="PROSITE" id="PS50112"/>
    </source>
</evidence>
<name>A0AAJ5W5Q2_9SPHI</name>
<dbReference type="InterPro" id="IPR052162">
    <property type="entry name" value="Sensor_kinase/Photoreceptor"/>
</dbReference>
<evidence type="ECO:0000259" key="7">
    <source>
        <dbReference type="PROSITE" id="PS50109"/>
    </source>
</evidence>
<dbReference type="AlphaFoldDB" id="A0AAJ5W5Q2"/>
<comment type="catalytic activity">
    <reaction evidence="1">
        <text>ATP + protein L-histidine = ADP + protein N-phospho-L-histidine.</text>
        <dbReference type="EC" id="2.7.13.3"/>
    </reaction>
</comment>
<dbReference type="PROSITE" id="PS50113">
    <property type="entry name" value="PAC"/>
    <property type="match status" value="1"/>
</dbReference>
<dbReference type="InterPro" id="IPR000014">
    <property type="entry name" value="PAS"/>
</dbReference>
<evidence type="ECO:0000259" key="9">
    <source>
        <dbReference type="PROSITE" id="PS50113"/>
    </source>
</evidence>
<gene>
    <name evidence="11" type="ORF">P0Y49_12465</name>
</gene>
<dbReference type="PROSITE" id="PS50109">
    <property type="entry name" value="HIS_KIN"/>
    <property type="match status" value="1"/>
</dbReference>
<reference evidence="11" key="1">
    <citation type="submission" date="2023-03" db="EMBL/GenBank/DDBJ databases">
        <title>Andean soil-derived lignocellulolytic bacterial consortium as a source of novel taxa and putative plastic-active enzymes.</title>
        <authorList>
            <person name="Diaz-Garcia L."/>
            <person name="Chuvochina M."/>
            <person name="Feuerriegel G."/>
            <person name="Bunk B."/>
            <person name="Sproer C."/>
            <person name="Streit W.R."/>
            <person name="Rodriguez L.M."/>
            <person name="Overmann J."/>
            <person name="Jimenez D.J."/>
        </authorList>
    </citation>
    <scope>NUCLEOTIDE SEQUENCE</scope>
    <source>
        <strain evidence="11">MAG 3858</strain>
    </source>
</reference>
<evidence type="ECO:0000256" key="3">
    <source>
        <dbReference type="ARBA" id="ARBA00022553"/>
    </source>
</evidence>
<dbReference type="InterPro" id="IPR000700">
    <property type="entry name" value="PAS-assoc_C"/>
</dbReference>
<keyword evidence="6" id="KW-0472">Membrane</keyword>
<dbReference type="InterPro" id="IPR035965">
    <property type="entry name" value="PAS-like_dom_sf"/>
</dbReference>
<dbReference type="EC" id="2.7.13.3" evidence="2"/>
<dbReference type="Pfam" id="PF02518">
    <property type="entry name" value="HATPase_c"/>
    <property type="match status" value="1"/>
</dbReference>